<dbReference type="SUPFAM" id="SSF55068">
    <property type="entry name" value="Peptide methionine sulfoxide reductase"/>
    <property type="match status" value="1"/>
</dbReference>
<evidence type="ECO:0000256" key="8">
    <source>
        <dbReference type="ARBA" id="ARBA00048782"/>
    </source>
</evidence>
<dbReference type="PANTHER" id="PTHR10173">
    <property type="entry name" value="METHIONINE SULFOXIDE REDUCTASE"/>
    <property type="match status" value="1"/>
</dbReference>
<dbReference type="SUPFAM" id="SSF51316">
    <property type="entry name" value="Mss4-like"/>
    <property type="match status" value="1"/>
</dbReference>
<keyword evidence="13" id="KW-1185">Reference proteome</keyword>
<dbReference type="EMBL" id="FAVB01000005">
    <property type="protein sequence ID" value="CUU88721.1"/>
    <property type="molecule type" value="Genomic_DNA"/>
</dbReference>
<dbReference type="InterPro" id="IPR011057">
    <property type="entry name" value="Mss4-like_sf"/>
</dbReference>
<dbReference type="NCBIfam" id="TIGR00357">
    <property type="entry name" value="peptide-methionine (R)-S-oxide reductase MsrB"/>
    <property type="match status" value="1"/>
</dbReference>
<comment type="similarity">
    <text evidence="9">Belongs to the MsrA Met sulfoxide reductase family.</text>
</comment>
<dbReference type="GO" id="GO:0030091">
    <property type="term" value="P:protein repair"/>
    <property type="evidence" value="ECO:0007669"/>
    <property type="project" value="InterPro"/>
</dbReference>
<dbReference type="InterPro" id="IPR002579">
    <property type="entry name" value="Met_Sox_Rdtase_MsrB_dom"/>
</dbReference>
<dbReference type="InterPro" id="IPR028427">
    <property type="entry name" value="Met_Sox_Rdtase_MsrB"/>
</dbReference>
<feature type="domain" description="MsrB" evidence="11">
    <location>
        <begin position="198"/>
        <end position="321"/>
    </location>
</feature>
<dbReference type="PROSITE" id="PS51790">
    <property type="entry name" value="MSRB"/>
    <property type="match status" value="1"/>
</dbReference>
<comment type="caution">
    <text evidence="12">The sequence shown here is derived from an EMBL/GenBank/DDBJ whole genome shotgun (WGS) entry which is preliminary data.</text>
</comment>
<keyword evidence="10" id="KW-0732">Signal</keyword>
<feature type="signal peptide" evidence="10">
    <location>
        <begin position="1"/>
        <end position="19"/>
    </location>
</feature>
<dbReference type="FunFam" id="2.170.150.20:FF:000003">
    <property type="entry name" value="Peptide methionine sulfoxide reductase MsrB"/>
    <property type="match status" value="1"/>
</dbReference>
<dbReference type="PANTHER" id="PTHR10173:SF52">
    <property type="entry name" value="METHIONINE-R-SULFOXIDE REDUCTASE B1"/>
    <property type="match status" value="1"/>
</dbReference>
<feature type="active site" evidence="9">
    <location>
        <position position="36"/>
    </location>
</feature>
<proteinExistence type="inferred from homology"/>
<reference evidence="12 13" key="1">
    <citation type="submission" date="2015-11" db="EMBL/GenBank/DDBJ databases">
        <authorList>
            <consortium name="Pathogen Informatics"/>
        </authorList>
    </citation>
    <scope>NUCLEOTIDE SEQUENCE [LARGE SCALE GENOMIC DNA]</scope>
    <source>
        <strain evidence="12 13">006A-0059</strain>
    </source>
</reference>
<sequence length="337" mass="38407">MKKLLFLVVAIFMTLFLNAKESDMRNLKDIYLAGGCFWGTQAYFDKIRGVIKTDVGYANGKSDKTDYRSLHYSGHAETVHITFDKNVVSLAEILAHYFRIIDPFSVNKQGNDVGSQYRTGIYYNDSGLENEIFEFIKHEQTKYVKKIAVEVEPLKNYVLAEEYHQKYLDKNPGGYCHVDLSLADKPLYDESKFKAPSKDELKVKLSDLQYAVTQEKSTEKPYSSEYDKFDKKGIYVDIVSKKPLFSSSDKFDAGCGWPSFTKPITTDALGYNRDLSHGMERVEVTSSLANSHLGHVFTDGPKDKGGLRYCINGASLKFIPLEDMEKEGYKDYIIYVK</sequence>
<dbReference type="GO" id="GO:0033744">
    <property type="term" value="F:L-methionine:thioredoxin-disulfide S-oxidoreductase activity"/>
    <property type="evidence" value="ECO:0007669"/>
    <property type="project" value="RHEA"/>
</dbReference>
<dbReference type="InterPro" id="IPR002569">
    <property type="entry name" value="Met_Sox_Rdtase_MsrA_dom"/>
</dbReference>
<comment type="similarity">
    <text evidence="2">In the N-terminal section; belongs to the MsrA Met sulfoxide reductase family.</text>
</comment>
<dbReference type="GO" id="GO:0005737">
    <property type="term" value="C:cytoplasm"/>
    <property type="evidence" value="ECO:0007669"/>
    <property type="project" value="TreeGrafter"/>
</dbReference>
<comment type="catalytic activity">
    <reaction evidence="7">
        <text>L-methionyl-[protein] + [thioredoxin]-disulfide + H2O = L-methionyl-(R)-S-oxide-[protein] + [thioredoxin]-dithiol</text>
        <dbReference type="Rhea" id="RHEA:24164"/>
        <dbReference type="Rhea" id="RHEA-COMP:10698"/>
        <dbReference type="Rhea" id="RHEA-COMP:10700"/>
        <dbReference type="Rhea" id="RHEA-COMP:12313"/>
        <dbReference type="Rhea" id="RHEA-COMP:12314"/>
        <dbReference type="ChEBI" id="CHEBI:15377"/>
        <dbReference type="ChEBI" id="CHEBI:16044"/>
        <dbReference type="ChEBI" id="CHEBI:29950"/>
        <dbReference type="ChEBI" id="CHEBI:45764"/>
        <dbReference type="ChEBI" id="CHEBI:50058"/>
        <dbReference type="EC" id="1.8.4.12"/>
    </reaction>
</comment>
<dbReference type="GO" id="GO:0006979">
    <property type="term" value="P:response to oxidative stress"/>
    <property type="evidence" value="ECO:0007669"/>
    <property type="project" value="InterPro"/>
</dbReference>
<dbReference type="Pfam" id="PF01641">
    <property type="entry name" value="SelR"/>
    <property type="match status" value="1"/>
</dbReference>
<dbReference type="GO" id="GO:0033743">
    <property type="term" value="F:peptide-methionine (R)-S-oxide reductase activity"/>
    <property type="evidence" value="ECO:0007669"/>
    <property type="project" value="UniProtKB-EC"/>
</dbReference>
<keyword evidence="3 9" id="KW-0560">Oxidoreductase</keyword>
<dbReference type="GO" id="GO:0008113">
    <property type="term" value="F:peptide-methionine (S)-S-oxide reductase activity"/>
    <property type="evidence" value="ECO:0007669"/>
    <property type="project" value="UniProtKB-UniRule"/>
</dbReference>
<accession>A0A0S4SLF1</accession>
<organism evidence="12 13">
    <name type="scientific">Campylobacter hyointestinalis subsp. hyointestinalis</name>
    <dbReference type="NCBI Taxonomy" id="91352"/>
    <lineage>
        <taxon>Bacteria</taxon>
        <taxon>Pseudomonadati</taxon>
        <taxon>Campylobacterota</taxon>
        <taxon>Epsilonproteobacteria</taxon>
        <taxon>Campylobacterales</taxon>
        <taxon>Campylobacteraceae</taxon>
        <taxon>Campylobacter</taxon>
    </lineage>
</organism>
<protein>
    <recommendedName>
        <fullName evidence="9">Peptide methionine sulfoxide reductase MsrA</fullName>
        <shortName evidence="9">Protein-methionine-S-oxide reductase</shortName>
        <ecNumber evidence="9">1.8.4.11</ecNumber>
    </recommendedName>
    <alternativeName>
        <fullName evidence="9">Peptide-methionine (S)-S-oxide reductase</fullName>
        <shortName evidence="9">Peptide Met(O) reductase</shortName>
    </alternativeName>
</protein>
<evidence type="ECO:0000256" key="1">
    <source>
        <dbReference type="ARBA" id="ARBA00008076"/>
    </source>
</evidence>
<comment type="catalytic activity">
    <reaction evidence="6 9">
        <text>L-methionyl-[protein] + [thioredoxin]-disulfide + H2O = L-methionyl-(S)-S-oxide-[protein] + [thioredoxin]-dithiol</text>
        <dbReference type="Rhea" id="RHEA:14217"/>
        <dbReference type="Rhea" id="RHEA-COMP:10698"/>
        <dbReference type="Rhea" id="RHEA-COMP:10700"/>
        <dbReference type="Rhea" id="RHEA-COMP:12313"/>
        <dbReference type="Rhea" id="RHEA-COMP:12315"/>
        <dbReference type="ChEBI" id="CHEBI:15377"/>
        <dbReference type="ChEBI" id="CHEBI:16044"/>
        <dbReference type="ChEBI" id="CHEBI:29950"/>
        <dbReference type="ChEBI" id="CHEBI:44120"/>
        <dbReference type="ChEBI" id="CHEBI:50058"/>
        <dbReference type="EC" id="1.8.4.11"/>
    </reaction>
</comment>
<comment type="catalytic activity">
    <reaction evidence="8 9">
        <text>[thioredoxin]-disulfide + L-methionine + H2O = L-methionine (S)-S-oxide + [thioredoxin]-dithiol</text>
        <dbReference type="Rhea" id="RHEA:19993"/>
        <dbReference type="Rhea" id="RHEA-COMP:10698"/>
        <dbReference type="Rhea" id="RHEA-COMP:10700"/>
        <dbReference type="ChEBI" id="CHEBI:15377"/>
        <dbReference type="ChEBI" id="CHEBI:29950"/>
        <dbReference type="ChEBI" id="CHEBI:50058"/>
        <dbReference type="ChEBI" id="CHEBI:57844"/>
        <dbReference type="ChEBI" id="CHEBI:58772"/>
        <dbReference type="EC" id="1.8.4.11"/>
    </reaction>
</comment>
<comment type="similarity">
    <text evidence="1">In the C-terminal section; belongs to the MsrB Met sulfoxide reductase family.</text>
</comment>
<evidence type="ECO:0000256" key="4">
    <source>
        <dbReference type="ARBA" id="ARBA00023268"/>
    </source>
</evidence>
<evidence type="ECO:0000256" key="9">
    <source>
        <dbReference type="HAMAP-Rule" id="MF_01401"/>
    </source>
</evidence>
<dbReference type="EC" id="1.8.4.11" evidence="9"/>
<dbReference type="Proteomes" id="UP000052237">
    <property type="component" value="Unassembled WGS sequence"/>
</dbReference>
<name>A0A0S4SLF1_CAMHY</name>
<dbReference type="HAMAP" id="MF_01401">
    <property type="entry name" value="MsrA"/>
    <property type="match status" value="1"/>
</dbReference>
<evidence type="ECO:0000256" key="5">
    <source>
        <dbReference type="ARBA" id="ARBA00024679"/>
    </source>
</evidence>
<feature type="chain" id="PRO_5009799931" description="Peptide methionine sulfoxide reductase MsrA" evidence="10">
    <location>
        <begin position="20"/>
        <end position="337"/>
    </location>
</feature>
<dbReference type="Gene3D" id="3.30.1060.10">
    <property type="entry name" value="Peptide methionine sulphoxide reductase MsrA"/>
    <property type="match status" value="1"/>
</dbReference>
<dbReference type="Pfam" id="PF01625">
    <property type="entry name" value="PMSR"/>
    <property type="match status" value="1"/>
</dbReference>
<dbReference type="AlphaFoldDB" id="A0A0S4SLF1"/>
<evidence type="ECO:0000256" key="7">
    <source>
        <dbReference type="ARBA" id="ARBA00048488"/>
    </source>
</evidence>
<evidence type="ECO:0000313" key="12">
    <source>
        <dbReference type="EMBL" id="CUU88721.1"/>
    </source>
</evidence>
<evidence type="ECO:0000256" key="10">
    <source>
        <dbReference type="SAM" id="SignalP"/>
    </source>
</evidence>
<evidence type="ECO:0000256" key="2">
    <source>
        <dbReference type="ARBA" id="ARBA00011017"/>
    </source>
</evidence>
<evidence type="ECO:0000259" key="11">
    <source>
        <dbReference type="PROSITE" id="PS51790"/>
    </source>
</evidence>
<evidence type="ECO:0000256" key="6">
    <source>
        <dbReference type="ARBA" id="ARBA00047806"/>
    </source>
</evidence>
<evidence type="ECO:0000313" key="13">
    <source>
        <dbReference type="Proteomes" id="UP000052237"/>
    </source>
</evidence>
<dbReference type="Gene3D" id="2.170.150.20">
    <property type="entry name" value="Peptide methionine sulfoxide reductase"/>
    <property type="match status" value="1"/>
</dbReference>
<gene>
    <name evidence="12" type="primary">msrAB</name>
    <name evidence="9" type="synonym">msrA</name>
    <name evidence="12" type="ORF">ERS686654_01917</name>
</gene>
<keyword evidence="4" id="KW-0511">Multifunctional enzyme</keyword>
<comment type="function">
    <text evidence="5 9">Has an important function as a repair enzyme for proteins that have been inactivated by oxidation. Catalyzes the reversible oxidation-reduction of methionine sulfoxide in proteins to methionine.</text>
</comment>
<dbReference type="InterPro" id="IPR036509">
    <property type="entry name" value="Met_Sox_Rdtase_MsrA_sf"/>
</dbReference>
<dbReference type="NCBIfam" id="TIGR00401">
    <property type="entry name" value="msrA"/>
    <property type="match status" value="1"/>
</dbReference>
<evidence type="ECO:0000256" key="3">
    <source>
        <dbReference type="ARBA" id="ARBA00023002"/>
    </source>
</evidence>